<evidence type="ECO:0000256" key="1">
    <source>
        <dbReference type="ARBA" id="ARBA00007637"/>
    </source>
</evidence>
<evidence type="ECO:0000313" key="3">
    <source>
        <dbReference type="EMBL" id="PYZ92554.1"/>
    </source>
</evidence>
<dbReference type="InterPro" id="IPR001509">
    <property type="entry name" value="Epimerase_deHydtase"/>
</dbReference>
<feature type="domain" description="NAD-dependent epimerase/dehydratase" evidence="2">
    <location>
        <begin position="5"/>
        <end position="242"/>
    </location>
</feature>
<sequence length="314" mass="34201">MEKTLVTGGAGFIGSHVVDQLVTLEKHVVILDNLSSGDLNNVNPSHLVTLIEGDVRNVEDVQGVFTEHPDIDSVVHLAAQSKVGPSLADPQMDLAINIQGTVNVLEAARKHDVTDVVYSSSAAVYGHVETLPVTEEAPTAPLSPYGVSKLSAEEYVKAYGKLYNFTVTALRFANVYGPRQSAATEAGVITIFIEQLLAGGQPTIQGDGKQTRDFVYVEDVADAVIRSLETGQRADVSPVYNVSSETETTVETLLRNLCKEVGEPFNPRYEEERAGDIKYSYLSNRKLSGTFDWTTKTRLGDGLKKTVEYYQSRS</sequence>
<dbReference type="SUPFAM" id="SSF51735">
    <property type="entry name" value="NAD(P)-binding Rossmann-fold domains"/>
    <property type="match status" value="1"/>
</dbReference>
<evidence type="ECO:0000313" key="4">
    <source>
        <dbReference type="Proteomes" id="UP000248214"/>
    </source>
</evidence>
<dbReference type="InterPro" id="IPR036291">
    <property type="entry name" value="NAD(P)-bd_dom_sf"/>
</dbReference>
<evidence type="ECO:0000259" key="2">
    <source>
        <dbReference type="Pfam" id="PF01370"/>
    </source>
</evidence>
<dbReference type="AlphaFoldDB" id="A0A323TER8"/>
<proteinExistence type="inferred from homology"/>
<dbReference type="OrthoDB" id="9771073at2"/>
<gene>
    <name evidence="3" type="ORF">CR194_12860</name>
</gene>
<name>A0A323TER8_9BACI</name>
<dbReference type="Pfam" id="PF01370">
    <property type="entry name" value="Epimerase"/>
    <property type="match status" value="1"/>
</dbReference>
<dbReference type="Proteomes" id="UP000248214">
    <property type="component" value="Unassembled WGS sequence"/>
</dbReference>
<dbReference type="Gene3D" id="3.40.50.720">
    <property type="entry name" value="NAD(P)-binding Rossmann-like Domain"/>
    <property type="match status" value="1"/>
</dbReference>
<organism evidence="3 4">
    <name type="scientific">Salipaludibacillus keqinensis</name>
    <dbReference type="NCBI Taxonomy" id="2045207"/>
    <lineage>
        <taxon>Bacteria</taxon>
        <taxon>Bacillati</taxon>
        <taxon>Bacillota</taxon>
        <taxon>Bacilli</taxon>
        <taxon>Bacillales</taxon>
        <taxon>Bacillaceae</taxon>
    </lineage>
</organism>
<accession>A0A323TER8</accession>
<comment type="caution">
    <text evidence="3">The sequence shown here is derived from an EMBL/GenBank/DDBJ whole genome shotgun (WGS) entry which is preliminary data.</text>
</comment>
<dbReference type="EMBL" id="PDOD01000003">
    <property type="protein sequence ID" value="PYZ92554.1"/>
    <property type="molecule type" value="Genomic_DNA"/>
</dbReference>
<protein>
    <submittedName>
        <fullName evidence="3">UDP-glucose 4-epimerase</fullName>
    </submittedName>
</protein>
<reference evidence="3 4" key="1">
    <citation type="submission" date="2017-10" db="EMBL/GenBank/DDBJ databases">
        <title>Bacillus sp. nov., a halophilic bacterium isolated from a Keqin Lake.</title>
        <authorList>
            <person name="Wang H."/>
        </authorList>
    </citation>
    <scope>NUCLEOTIDE SEQUENCE [LARGE SCALE GENOMIC DNA]</scope>
    <source>
        <strain evidence="3 4">KQ-12</strain>
    </source>
</reference>
<comment type="similarity">
    <text evidence="1">Belongs to the NAD(P)-dependent epimerase/dehydratase family.</text>
</comment>
<dbReference type="PANTHER" id="PTHR43000">
    <property type="entry name" value="DTDP-D-GLUCOSE 4,6-DEHYDRATASE-RELATED"/>
    <property type="match status" value="1"/>
</dbReference>
<dbReference type="Gene3D" id="3.90.25.10">
    <property type="entry name" value="UDP-galactose 4-epimerase, domain 1"/>
    <property type="match status" value="1"/>
</dbReference>
<keyword evidence="4" id="KW-1185">Reference proteome</keyword>
<dbReference type="RefSeq" id="WP_110610105.1">
    <property type="nucleotide sequence ID" value="NZ_PDOD01000003.1"/>
</dbReference>